<evidence type="ECO:0000313" key="2">
    <source>
        <dbReference type="EMBL" id="EPS66550.1"/>
    </source>
</evidence>
<dbReference type="InterPro" id="IPR036869">
    <property type="entry name" value="J_dom_sf"/>
</dbReference>
<dbReference type="Gene3D" id="3.30.70.20">
    <property type="match status" value="1"/>
</dbReference>
<protein>
    <recommendedName>
        <fullName evidence="1">J domain-containing protein</fullName>
    </recommendedName>
</protein>
<evidence type="ECO:0000313" key="3">
    <source>
        <dbReference type="Proteomes" id="UP000015453"/>
    </source>
</evidence>
<proteinExistence type="predicted"/>
<dbReference type="Proteomes" id="UP000015453">
    <property type="component" value="Unassembled WGS sequence"/>
</dbReference>
<name>S8CIJ6_9LAMI</name>
<dbReference type="EMBL" id="AUSU01003626">
    <property type="protein sequence ID" value="EPS66550.1"/>
    <property type="molecule type" value="Genomic_DNA"/>
</dbReference>
<dbReference type="PANTHER" id="PTHR45295:SF3">
    <property type="entry name" value="CHAPERONE DNAJ-DOMAIN SUPERFAMILY PROTEIN"/>
    <property type="match status" value="1"/>
</dbReference>
<dbReference type="SMART" id="SM00271">
    <property type="entry name" value="DnaJ"/>
    <property type="match status" value="1"/>
</dbReference>
<dbReference type="PROSITE" id="PS50076">
    <property type="entry name" value="DNAJ_2"/>
    <property type="match status" value="1"/>
</dbReference>
<sequence length="200" mass="22767">TLSWAYGVLELKPHCSSSEIKAAFRSKVKQFHPDLNRDRKQSDIMVRHVIQAYEILSNYTKSEIIERECIDPFDQPECEAFDVFVNQALCLGPGCPYPCVATAPHAFSFCSETETAQATFKGSRRYDGEEEEEEGYLIQVAASQCPKKCIHFVTPLQRMILEELLQSILIKPYDTSAEADLLYSLIVKAGYANNRYQRPK</sequence>
<reference evidence="2 3" key="1">
    <citation type="journal article" date="2013" name="BMC Genomics">
        <title>The miniature genome of a carnivorous plant Genlisea aurea contains a low number of genes and short non-coding sequences.</title>
        <authorList>
            <person name="Leushkin E.V."/>
            <person name="Sutormin R.A."/>
            <person name="Nabieva E.R."/>
            <person name="Penin A.A."/>
            <person name="Kondrashov A.S."/>
            <person name="Logacheva M.D."/>
        </authorList>
    </citation>
    <scope>NUCLEOTIDE SEQUENCE [LARGE SCALE GENOMIC DNA]</scope>
</reference>
<dbReference type="Pfam" id="PF00226">
    <property type="entry name" value="DnaJ"/>
    <property type="match status" value="1"/>
</dbReference>
<feature type="domain" description="J" evidence="1">
    <location>
        <begin position="4"/>
        <end position="74"/>
    </location>
</feature>
<dbReference type="PANTHER" id="PTHR45295">
    <property type="entry name" value="CHAPERONE PROTEIN DNAJ C76, CHLOROPLASTIC"/>
    <property type="match status" value="1"/>
</dbReference>
<keyword evidence="3" id="KW-1185">Reference proteome</keyword>
<dbReference type="AlphaFoldDB" id="S8CIJ6"/>
<dbReference type="Gene3D" id="1.10.287.110">
    <property type="entry name" value="DnaJ domain"/>
    <property type="match status" value="1"/>
</dbReference>
<gene>
    <name evidence="2" type="ORF">M569_08225</name>
</gene>
<feature type="non-terminal residue" evidence="2">
    <location>
        <position position="200"/>
    </location>
</feature>
<accession>S8CIJ6</accession>
<organism evidence="2 3">
    <name type="scientific">Genlisea aurea</name>
    <dbReference type="NCBI Taxonomy" id="192259"/>
    <lineage>
        <taxon>Eukaryota</taxon>
        <taxon>Viridiplantae</taxon>
        <taxon>Streptophyta</taxon>
        <taxon>Embryophyta</taxon>
        <taxon>Tracheophyta</taxon>
        <taxon>Spermatophyta</taxon>
        <taxon>Magnoliopsida</taxon>
        <taxon>eudicotyledons</taxon>
        <taxon>Gunneridae</taxon>
        <taxon>Pentapetalae</taxon>
        <taxon>asterids</taxon>
        <taxon>lamiids</taxon>
        <taxon>Lamiales</taxon>
        <taxon>Lentibulariaceae</taxon>
        <taxon>Genlisea</taxon>
    </lineage>
</organism>
<dbReference type="CDD" id="cd06257">
    <property type="entry name" value="DnaJ"/>
    <property type="match status" value="1"/>
</dbReference>
<dbReference type="PRINTS" id="PR00625">
    <property type="entry name" value="JDOMAIN"/>
</dbReference>
<feature type="non-terminal residue" evidence="2">
    <location>
        <position position="1"/>
    </location>
</feature>
<evidence type="ECO:0000259" key="1">
    <source>
        <dbReference type="PROSITE" id="PS50076"/>
    </source>
</evidence>
<dbReference type="OrthoDB" id="10250354at2759"/>
<dbReference type="InterPro" id="IPR001623">
    <property type="entry name" value="DnaJ_domain"/>
</dbReference>
<comment type="caution">
    <text evidence="2">The sequence shown here is derived from an EMBL/GenBank/DDBJ whole genome shotgun (WGS) entry which is preliminary data.</text>
</comment>
<dbReference type="SUPFAM" id="SSF46565">
    <property type="entry name" value="Chaperone J-domain"/>
    <property type="match status" value="1"/>
</dbReference>